<dbReference type="InterPro" id="IPR056098">
    <property type="entry name" value="Acb2/Tad1_hairpin"/>
</dbReference>
<reference evidence="3" key="1">
    <citation type="submission" date="2013-07" db="EMBL/GenBank/DDBJ databases">
        <title>Sub-species coevolution in mutualistic symbiosis.</title>
        <authorList>
            <person name="Murfin K."/>
            <person name="Klassen J."/>
            <person name="Lee M."/>
            <person name="Forst S."/>
            <person name="Stock P."/>
            <person name="Goodrich-Blair H."/>
        </authorList>
    </citation>
    <scope>NUCLEOTIDE SEQUENCE [LARGE SCALE GENOMIC DNA]</scope>
    <source>
        <strain evidence="3">Oregonense</strain>
    </source>
</reference>
<protein>
    <recommendedName>
        <fullName evidence="2">Acb2/Tad1 hairpin domain-containing protein</fullName>
    </recommendedName>
</protein>
<dbReference type="Proteomes" id="UP000028483">
    <property type="component" value="Unassembled WGS sequence"/>
</dbReference>
<accession>A0A077P8S3</accession>
<gene>
    <name evidence="3" type="ORF">XBO1_330004</name>
</gene>
<sequence length="80" mass="9350">MENQHRKITGYRELSQDEIDCMNKIKALGEELSHLYDYLAVTHAQTGNHQIDMRWLNEGRTDLQKGIMCWVRAVAQPTTF</sequence>
<evidence type="ECO:0000259" key="2">
    <source>
        <dbReference type="Pfam" id="PF24729"/>
    </source>
</evidence>
<name>A0A077P8S3_XENBV</name>
<dbReference type="Pfam" id="PF24729">
    <property type="entry name" value="Acb2_Tad1_hairpin"/>
    <property type="match status" value="1"/>
</dbReference>
<evidence type="ECO:0000256" key="1">
    <source>
        <dbReference type="ARBA" id="ARBA00022741"/>
    </source>
</evidence>
<dbReference type="GO" id="GO:0000166">
    <property type="term" value="F:nucleotide binding"/>
    <property type="evidence" value="ECO:0007669"/>
    <property type="project" value="UniProtKB-KW"/>
</dbReference>
<dbReference type="EMBL" id="CBSX010000197">
    <property type="protein sequence ID" value="CDH07535.1"/>
    <property type="molecule type" value="Genomic_DNA"/>
</dbReference>
<organism evidence="3 4">
    <name type="scientific">Xenorhabdus bovienii str. oregonense</name>
    <dbReference type="NCBI Taxonomy" id="1398202"/>
    <lineage>
        <taxon>Bacteria</taxon>
        <taxon>Pseudomonadati</taxon>
        <taxon>Pseudomonadota</taxon>
        <taxon>Gammaproteobacteria</taxon>
        <taxon>Enterobacterales</taxon>
        <taxon>Morganellaceae</taxon>
        <taxon>Xenorhabdus</taxon>
    </lineage>
</organism>
<dbReference type="RefSeq" id="WP_038252860.1">
    <property type="nucleotide sequence ID" value="NZ_CAWLUU010000030.1"/>
</dbReference>
<dbReference type="HOGENOM" id="CLU_174530_0_0_6"/>
<proteinExistence type="predicted"/>
<comment type="caution">
    <text evidence="3">The sequence shown here is derived from an EMBL/GenBank/DDBJ whole genome shotgun (WGS) entry which is preliminary data.</text>
</comment>
<feature type="domain" description="Acb2/Tad1 hairpin" evidence="2">
    <location>
        <begin position="8"/>
        <end position="75"/>
    </location>
</feature>
<evidence type="ECO:0000313" key="4">
    <source>
        <dbReference type="Proteomes" id="UP000028483"/>
    </source>
</evidence>
<dbReference type="AlphaFoldDB" id="A0A077P8S3"/>
<evidence type="ECO:0000313" key="3">
    <source>
        <dbReference type="EMBL" id="CDH07535.1"/>
    </source>
</evidence>
<keyword evidence="1" id="KW-0547">Nucleotide-binding</keyword>